<keyword evidence="2" id="KW-0732">Signal</keyword>
<feature type="compositionally biased region" description="Basic and acidic residues" evidence="1">
    <location>
        <begin position="324"/>
        <end position="347"/>
    </location>
</feature>
<evidence type="ECO:0000313" key="4">
    <source>
        <dbReference type="Proteomes" id="UP000054843"/>
    </source>
</evidence>
<feature type="region of interest" description="Disordered" evidence="1">
    <location>
        <begin position="55"/>
        <end position="106"/>
    </location>
</feature>
<feature type="compositionally biased region" description="Basic and acidic residues" evidence="1">
    <location>
        <begin position="219"/>
        <end position="228"/>
    </location>
</feature>
<evidence type="ECO:0000256" key="1">
    <source>
        <dbReference type="SAM" id="MobiDB-lite"/>
    </source>
</evidence>
<feature type="compositionally biased region" description="Basic and acidic residues" evidence="1">
    <location>
        <begin position="87"/>
        <end position="104"/>
    </location>
</feature>
<feature type="compositionally biased region" description="Basic and acidic residues" evidence="1">
    <location>
        <begin position="577"/>
        <end position="586"/>
    </location>
</feature>
<comment type="caution">
    <text evidence="3">The sequence shown here is derived from an EMBL/GenBank/DDBJ whole genome shotgun (WGS) entry which is preliminary data.</text>
</comment>
<feature type="compositionally biased region" description="Basic and acidic residues" evidence="1">
    <location>
        <begin position="135"/>
        <end position="144"/>
    </location>
</feature>
<proteinExistence type="predicted"/>
<feature type="compositionally biased region" description="Basic residues" evidence="1">
    <location>
        <begin position="558"/>
        <end position="576"/>
    </location>
</feature>
<feature type="compositionally biased region" description="Basic and acidic residues" evidence="1">
    <location>
        <begin position="537"/>
        <end position="557"/>
    </location>
</feature>
<feature type="compositionally biased region" description="Basic residues" evidence="1">
    <location>
        <begin position="145"/>
        <end position="160"/>
    </location>
</feature>
<organism evidence="3 4">
    <name type="scientific">Trichinella papuae</name>
    <dbReference type="NCBI Taxonomy" id="268474"/>
    <lineage>
        <taxon>Eukaryota</taxon>
        <taxon>Metazoa</taxon>
        <taxon>Ecdysozoa</taxon>
        <taxon>Nematoda</taxon>
        <taxon>Enoplea</taxon>
        <taxon>Dorylaimia</taxon>
        <taxon>Trichinellida</taxon>
        <taxon>Trichinellidae</taxon>
        <taxon>Trichinella</taxon>
    </lineage>
</organism>
<keyword evidence="4" id="KW-1185">Reference proteome</keyword>
<dbReference type="Proteomes" id="UP000054843">
    <property type="component" value="Unassembled WGS sequence"/>
</dbReference>
<feature type="compositionally biased region" description="Low complexity" evidence="1">
    <location>
        <begin position="348"/>
        <end position="359"/>
    </location>
</feature>
<feature type="compositionally biased region" description="Basic and acidic residues" evidence="1">
    <location>
        <begin position="453"/>
        <end position="473"/>
    </location>
</feature>
<gene>
    <name evidence="3" type="ORF">T10_758</name>
</gene>
<feature type="compositionally biased region" description="Basic residues" evidence="1">
    <location>
        <begin position="390"/>
        <end position="408"/>
    </location>
</feature>
<dbReference type="OrthoDB" id="5920737at2759"/>
<feature type="compositionally biased region" description="Basic and acidic residues" evidence="1">
    <location>
        <begin position="245"/>
        <end position="265"/>
    </location>
</feature>
<evidence type="ECO:0000313" key="3">
    <source>
        <dbReference type="EMBL" id="KRZ66452.1"/>
    </source>
</evidence>
<accession>A0A0V1M3H8</accession>
<feature type="region of interest" description="Disordered" evidence="1">
    <location>
        <begin position="135"/>
        <end position="185"/>
    </location>
</feature>
<feature type="compositionally biased region" description="Basic residues" evidence="1">
    <location>
        <begin position="57"/>
        <end position="86"/>
    </location>
</feature>
<feature type="compositionally biased region" description="Basic and acidic residues" evidence="1">
    <location>
        <begin position="161"/>
        <end position="180"/>
    </location>
</feature>
<feature type="region of interest" description="Disordered" evidence="1">
    <location>
        <begin position="219"/>
        <end position="266"/>
    </location>
</feature>
<feature type="signal peptide" evidence="2">
    <location>
        <begin position="1"/>
        <end position="21"/>
    </location>
</feature>
<protein>
    <recommendedName>
        <fullName evidence="5">Zonadhesin</fullName>
    </recommendedName>
</protein>
<feature type="compositionally biased region" description="Basic and acidic residues" evidence="1">
    <location>
        <begin position="373"/>
        <end position="389"/>
    </location>
</feature>
<dbReference type="STRING" id="268474.A0A0V1M3H8"/>
<feature type="compositionally biased region" description="Basic residues" evidence="1">
    <location>
        <begin position="229"/>
        <end position="244"/>
    </location>
</feature>
<reference evidence="3 4" key="1">
    <citation type="submission" date="2015-01" db="EMBL/GenBank/DDBJ databases">
        <title>Evolution of Trichinella species and genotypes.</title>
        <authorList>
            <person name="Korhonen P.K."/>
            <person name="Edoardo P."/>
            <person name="Giuseppe L.R."/>
            <person name="Gasser R.B."/>
        </authorList>
    </citation>
    <scope>NUCLEOTIDE SEQUENCE [LARGE SCALE GENOMIC DNA]</scope>
    <source>
        <strain evidence="3">ISS1980</strain>
    </source>
</reference>
<dbReference type="AlphaFoldDB" id="A0A0V1M3H8"/>
<name>A0A0V1M3H8_9BILA</name>
<dbReference type="EMBL" id="JYDO01000242">
    <property type="protein sequence ID" value="KRZ66452.1"/>
    <property type="molecule type" value="Genomic_DNA"/>
</dbReference>
<feature type="region of interest" description="Disordered" evidence="1">
    <location>
        <begin position="297"/>
        <end position="601"/>
    </location>
</feature>
<sequence>MFFVAFIVLIILALIYHFVTEKQQILEWKETQAGPIQMTAIPKKKTPEEIIKESKELHRKVAKKQVGKVKKKTKSKKSKKSQKSLTKKRDMSPERSERKTESHMPETIAEVSETTNALQQIVPCRATEELTKVAEKIRREDSEKKKRKLKRKSKSKKGRQMQKETTEAQDMSKEKSETKLRTQVTPFPLQNIAQLMEKQNIMERVAGQKASEELTKVAEKIRKEDSKNKKLKRKKKSKSTKSKKEKTETTEERDMGSKIPERSLEDEIAQYPPEIIAQATESNSLIDRICGTKFSEMTKAAEKIRRKESKKKYKKKSKSKKSKKGETEATVKQHMGKEKHQTEKEAIETTPATEITAIATDERDIVEPITTEKLPEEFLKEVQKIEKKDSKKLKKKSKKRSKSKKSKKAEKEGVAKEQVTPQKPEGDIISQKPILPTEITAMVTDEGNIVHPMVEKTVETAESKDEQKIEKKDSKKLKKKSKKRSKSKKSKKAEKEGVAKEQVTPQKPEGDIISQKPILPTEITAMVTDEGNIVHPMVEKTVETAESKDEQKIEKKDSKKLKKKSKKRSKSKKSKKAEKDVVDTGKKKSKSHQGGVNERNG</sequence>
<evidence type="ECO:0008006" key="5">
    <source>
        <dbReference type="Google" id="ProtNLM"/>
    </source>
</evidence>
<evidence type="ECO:0000256" key="2">
    <source>
        <dbReference type="SAM" id="SignalP"/>
    </source>
</evidence>
<feature type="compositionally biased region" description="Basic residues" evidence="1">
    <location>
        <begin position="306"/>
        <end position="323"/>
    </location>
</feature>
<feature type="chain" id="PRO_5006882194" description="Zonadhesin" evidence="2">
    <location>
        <begin position="22"/>
        <end position="601"/>
    </location>
</feature>
<feature type="compositionally biased region" description="Basic residues" evidence="1">
    <location>
        <begin position="474"/>
        <end position="492"/>
    </location>
</feature>